<keyword evidence="1" id="KW-1133">Transmembrane helix</keyword>
<dbReference type="RefSeq" id="WP_109619362.1">
    <property type="nucleotide sequence ID" value="NZ_QGDO01000003.1"/>
</dbReference>
<accession>A0A315ZC89</accession>
<sequence>MYALKREFIKYTDQIGITGSFICLVHCIITSGVMIGSSFLSHSAHHHHDHIHHVHHLDMWGMIDISMIVISGIAVYFSTLKCSAESLQNKLMWASYIVYTICMLSKYVGFEPMWLSGLSYAMSFTLIGLHFRNIKNCNH</sequence>
<dbReference type="EMBL" id="QGDO01000003">
    <property type="protein sequence ID" value="PWJ42428.1"/>
    <property type="molecule type" value="Genomic_DNA"/>
</dbReference>
<evidence type="ECO:0000313" key="3">
    <source>
        <dbReference type="Proteomes" id="UP000245535"/>
    </source>
</evidence>
<feature type="transmembrane region" description="Helical" evidence="1">
    <location>
        <begin position="91"/>
        <end position="108"/>
    </location>
</feature>
<organism evidence="2 3">
    <name type="scientific">Sediminitomix flava</name>
    <dbReference type="NCBI Taxonomy" id="379075"/>
    <lineage>
        <taxon>Bacteria</taxon>
        <taxon>Pseudomonadati</taxon>
        <taxon>Bacteroidota</taxon>
        <taxon>Cytophagia</taxon>
        <taxon>Cytophagales</taxon>
        <taxon>Flammeovirgaceae</taxon>
        <taxon>Sediminitomix</taxon>
    </lineage>
</organism>
<dbReference type="AlphaFoldDB" id="A0A315ZC89"/>
<dbReference type="GO" id="GO:0015097">
    <property type="term" value="F:mercury ion transmembrane transporter activity"/>
    <property type="evidence" value="ECO:0007669"/>
    <property type="project" value="InterPro"/>
</dbReference>
<evidence type="ECO:0000313" key="2">
    <source>
        <dbReference type="EMBL" id="PWJ42428.1"/>
    </source>
</evidence>
<protein>
    <submittedName>
        <fullName evidence="2">MerC mercury resistance protein</fullName>
    </submittedName>
</protein>
<keyword evidence="1" id="KW-0812">Transmembrane</keyword>
<feature type="transmembrane region" description="Helical" evidence="1">
    <location>
        <begin position="21"/>
        <end position="40"/>
    </location>
</feature>
<dbReference type="Proteomes" id="UP000245535">
    <property type="component" value="Unassembled WGS sequence"/>
</dbReference>
<dbReference type="GO" id="GO:0016020">
    <property type="term" value="C:membrane"/>
    <property type="evidence" value="ECO:0007669"/>
    <property type="project" value="InterPro"/>
</dbReference>
<gene>
    <name evidence="2" type="ORF">BC781_103680</name>
</gene>
<evidence type="ECO:0000256" key="1">
    <source>
        <dbReference type="SAM" id="Phobius"/>
    </source>
</evidence>
<proteinExistence type="predicted"/>
<dbReference type="OrthoDB" id="1274419at2"/>
<keyword evidence="1" id="KW-0472">Membrane</keyword>
<reference evidence="2 3" key="1">
    <citation type="submission" date="2018-03" db="EMBL/GenBank/DDBJ databases">
        <title>Genomic Encyclopedia of Archaeal and Bacterial Type Strains, Phase II (KMG-II): from individual species to whole genera.</title>
        <authorList>
            <person name="Goeker M."/>
        </authorList>
    </citation>
    <scope>NUCLEOTIDE SEQUENCE [LARGE SCALE GENOMIC DNA]</scope>
    <source>
        <strain evidence="2 3">DSM 28229</strain>
    </source>
</reference>
<dbReference type="InterPro" id="IPR004891">
    <property type="entry name" value="Mercury-R_MerC"/>
</dbReference>
<name>A0A315ZC89_SEDFL</name>
<feature type="transmembrane region" description="Helical" evidence="1">
    <location>
        <begin position="60"/>
        <end position="79"/>
    </location>
</feature>
<comment type="caution">
    <text evidence="2">The sequence shown here is derived from an EMBL/GenBank/DDBJ whole genome shotgun (WGS) entry which is preliminary data.</text>
</comment>
<dbReference type="Pfam" id="PF03203">
    <property type="entry name" value="MerC"/>
    <property type="match status" value="1"/>
</dbReference>
<keyword evidence="3" id="KW-1185">Reference proteome</keyword>